<dbReference type="Proteomes" id="UP000233564">
    <property type="component" value="Unassembled WGS sequence"/>
</dbReference>
<sequence length="259" mass="29703">MNFIEEDFLSRLTDKDIVYTLALTGSTARGEARKNTSRHDYTSDIDVLCLIDPKDIPQTLCCKNAYEKCSSLILMSSEALKHPSNAILSMELDWFGDNGLLLQKPDFSGHRADEFLAYQTQPLAYYNAQLTNSTAHVARRLYSKICITCLKLLYLSEYPERRRFVFEHELIPHRFPEVSTALVEHIVNRDLPDDQLESVAQHLKNLITQHRLITESATFLDSTALYFSSEDQQADKIIQAVFLENNKLSKPESLFLRAH</sequence>
<dbReference type="RefSeq" id="WP_101219504.1">
    <property type="nucleotide sequence ID" value="NZ_KZ477991.1"/>
</dbReference>
<evidence type="ECO:0000313" key="2">
    <source>
        <dbReference type="Proteomes" id="UP000233564"/>
    </source>
</evidence>
<organism evidence="1 2">
    <name type="scientific">Pseudomonas fluorescens</name>
    <dbReference type="NCBI Taxonomy" id="294"/>
    <lineage>
        <taxon>Bacteria</taxon>
        <taxon>Pseudomonadati</taxon>
        <taxon>Pseudomonadota</taxon>
        <taxon>Gammaproteobacteria</taxon>
        <taxon>Pseudomonadales</taxon>
        <taxon>Pseudomonadaceae</taxon>
        <taxon>Pseudomonas</taxon>
    </lineage>
</organism>
<dbReference type="InterPro" id="IPR043519">
    <property type="entry name" value="NT_sf"/>
</dbReference>
<proteinExistence type="predicted"/>
<gene>
    <name evidence="1" type="ORF">CIB54_08510</name>
</gene>
<dbReference type="EMBL" id="NVXX01000011">
    <property type="protein sequence ID" value="PKH22862.1"/>
    <property type="molecule type" value="Genomic_DNA"/>
</dbReference>
<accession>A0A2N1E924</accession>
<reference evidence="1 2" key="1">
    <citation type="submission" date="2017-08" db="EMBL/GenBank/DDBJ databases">
        <authorList>
            <person name="de Groot N.N."/>
        </authorList>
    </citation>
    <scope>NUCLEOTIDE SEQUENCE [LARGE SCALE GENOMIC DNA]</scope>
    <source>
        <strain evidence="1 2">PfR 37</strain>
    </source>
</reference>
<evidence type="ECO:0000313" key="1">
    <source>
        <dbReference type="EMBL" id="PKH22862.1"/>
    </source>
</evidence>
<protein>
    <submittedName>
        <fullName evidence="1">Uncharacterized protein</fullName>
    </submittedName>
</protein>
<name>A0A2N1E924_PSEFL</name>
<dbReference type="AlphaFoldDB" id="A0A2N1E924"/>
<dbReference type="CDD" id="cd05403">
    <property type="entry name" value="NT_KNTase_like"/>
    <property type="match status" value="1"/>
</dbReference>
<dbReference type="SUPFAM" id="SSF81301">
    <property type="entry name" value="Nucleotidyltransferase"/>
    <property type="match status" value="1"/>
</dbReference>
<comment type="caution">
    <text evidence="1">The sequence shown here is derived from an EMBL/GenBank/DDBJ whole genome shotgun (WGS) entry which is preliminary data.</text>
</comment>